<comment type="caution">
    <text evidence="4">The sequence shown here is derived from an EMBL/GenBank/DDBJ whole genome shotgun (WGS) entry which is preliminary data.</text>
</comment>
<organism evidence="4 5">
    <name type="scientific">Amycolatopsis taiwanensis</name>
    <dbReference type="NCBI Taxonomy" id="342230"/>
    <lineage>
        <taxon>Bacteria</taxon>
        <taxon>Bacillati</taxon>
        <taxon>Actinomycetota</taxon>
        <taxon>Actinomycetes</taxon>
        <taxon>Pseudonocardiales</taxon>
        <taxon>Pseudonocardiaceae</taxon>
        <taxon>Amycolatopsis</taxon>
    </lineage>
</organism>
<gene>
    <name evidence="4" type="ORF">Atai01_68580</name>
</gene>
<evidence type="ECO:0000313" key="5">
    <source>
        <dbReference type="Proteomes" id="UP001165136"/>
    </source>
</evidence>
<evidence type="ECO:0000259" key="3">
    <source>
        <dbReference type="Pfam" id="PF07883"/>
    </source>
</evidence>
<evidence type="ECO:0000256" key="2">
    <source>
        <dbReference type="ARBA" id="ARBA00023002"/>
    </source>
</evidence>
<dbReference type="AlphaFoldDB" id="A0A9W6VK54"/>
<dbReference type="InterPro" id="IPR014710">
    <property type="entry name" value="RmlC-like_jellyroll"/>
</dbReference>
<dbReference type="PANTHER" id="PTHR41517">
    <property type="entry name" value="1,2-DIOXYGENASE PROTEIN-RELATED"/>
    <property type="match status" value="1"/>
</dbReference>
<reference evidence="4" key="1">
    <citation type="submission" date="2023-03" db="EMBL/GenBank/DDBJ databases">
        <title>Amycolatopsis taiwanensis NBRC 103393.</title>
        <authorList>
            <person name="Ichikawa N."/>
            <person name="Sato H."/>
            <person name="Tonouchi N."/>
        </authorList>
    </citation>
    <scope>NUCLEOTIDE SEQUENCE</scope>
    <source>
        <strain evidence="4">NBRC 103393</strain>
    </source>
</reference>
<name>A0A9W6VK54_9PSEU</name>
<dbReference type="CDD" id="cd02216">
    <property type="entry name" value="cupin_GDO-like_N"/>
    <property type="match status" value="1"/>
</dbReference>
<dbReference type="InterPro" id="IPR013096">
    <property type="entry name" value="Cupin_2"/>
</dbReference>
<dbReference type="CDD" id="cd06992">
    <property type="entry name" value="cupin_GDO-like_C"/>
    <property type="match status" value="1"/>
</dbReference>
<evidence type="ECO:0000313" key="4">
    <source>
        <dbReference type="EMBL" id="GLY70239.1"/>
    </source>
</evidence>
<feature type="domain" description="Cupin type-2" evidence="3">
    <location>
        <begin position="99"/>
        <end position="166"/>
    </location>
</feature>
<dbReference type="PANTHER" id="PTHR41517:SF1">
    <property type="entry name" value="CUPIN"/>
    <property type="match status" value="1"/>
</dbReference>
<dbReference type="GO" id="GO:0051213">
    <property type="term" value="F:dioxygenase activity"/>
    <property type="evidence" value="ECO:0007669"/>
    <property type="project" value="UniProtKB-KW"/>
</dbReference>
<dbReference type="RefSeq" id="WP_285489481.1">
    <property type="nucleotide sequence ID" value="NZ_BSTI01000021.1"/>
</dbReference>
<dbReference type="Gene3D" id="2.60.120.10">
    <property type="entry name" value="Jelly Rolls"/>
    <property type="match status" value="1"/>
</dbReference>
<dbReference type="Pfam" id="PF07883">
    <property type="entry name" value="Cupin_2"/>
    <property type="match status" value="1"/>
</dbReference>
<dbReference type="EMBL" id="BSTI01000021">
    <property type="protein sequence ID" value="GLY70239.1"/>
    <property type="molecule type" value="Genomic_DNA"/>
</dbReference>
<keyword evidence="1" id="KW-0223">Dioxygenase</keyword>
<keyword evidence="2" id="KW-0560">Oxidoreductase</keyword>
<evidence type="ECO:0000256" key="1">
    <source>
        <dbReference type="ARBA" id="ARBA00022964"/>
    </source>
</evidence>
<keyword evidence="5" id="KW-1185">Reference proteome</keyword>
<dbReference type="InterPro" id="IPR011051">
    <property type="entry name" value="RmlC_Cupin_sf"/>
</dbReference>
<proteinExistence type="predicted"/>
<accession>A0A9W6VK54</accession>
<protein>
    <submittedName>
        <fullName evidence="4">Gentisate 1,2-dioxygenase</fullName>
    </submittedName>
</protein>
<dbReference type="Proteomes" id="UP001165136">
    <property type="component" value="Unassembled WGS sequence"/>
</dbReference>
<dbReference type="InterPro" id="IPR047183">
    <property type="entry name" value="GDO-like"/>
</dbReference>
<sequence length="321" mass="35735">MTATPLASLSNVETLEELYEVFDELSMEGGWHRRFPALWPEPRKNLVPARWSYATIKSVLDAAGRLVDHSMADRRNVTLRNPAEGNVYSTVRTLVAAYQLIRPGETADAHRHSPAALRIILEGRGTSTVVNGTRLEMRPGDVLLTPSRAWHSHSADGPDDCYWVDILDVPLIHLLEPIFFEPHPDRLEEDVVDAEVSSLAFRWEDSLARLDAQTSAPEHGMAEREIQLGDPALKTVALHVQRMPAGFRSATLRTTANSIFTVLCGSGETVVDGEVLTWTTGDIVAVPAWRPYQHHTSEDAYLVRASDEPVMRAFDLLRVSD</sequence>
<dbReference type="SUPFAM" id="SSF51182">
    <property type="entry name" value="RmlC-like cupins"/>
    <property type="match status" value="1"/>
</dbReference>